<dbReference type="Gene3D" id="1.25.10.10">
    <property type="entry name" value="Leucine-rich Repeat Variant"/>
    <property type="match status" value="1"/>
</dbReference>
<proteinExistence type="inferred from homology"/>
<dbReference type="InterPro" id="IPR011989">
    <property type="entry name" value="ARM-like"/>
</dbReference>
<dbReference type="PANTHER" id="PTHR13255:SF0">
    <property type="entry name" value="ATAXIN-10"/>
    <property type="match status" value="1"/>
</dbReference>
<comment type="caution">
    <text evidence="8">The sequence shown here is derived from an EMBL/GenBank/DDBJ whole genome shotgun (WGS) entry which is preliminary data.</text>
</comment>
<dbReference type="EMBL" id="SSOP01000028">
    <property type="protein sequence ID" value="KAB5593905.1"/>
    <property type="molecule type" value="Genomic_DNA"/>
</dbReference>
<evidence type="ECO:0000256" key="5">
    <source>
        <dbReference type="ARBA" id="ARBA00044801"/>
    </source>
</evidence>
<protein>
    <recommendedName>
        <fullName evidence="5">Ataxin-10 homolog</fullName>
    </recommendedName>
    <alternativeName>
        <fullName evidence="6">Copper transport protein 86</fullName>
    </alternativeName>
</protein>
<evidence type="ECO:0000259" key="7">
    <source>
        <dbReference type="Pfam" id="PF09759"/>
    </source>
</evidence>
<dbReference type="AlphaFoldDB" id="A0A5N5QQ58"/>
<comment type="similarity">
    <text evidence="1">Belongs to the ataxin-10 family.</text>
</comment>
<dbReference type="InterPro" id="IPR019156">
    <property type="entry name" value="Ataxin-10_domain"/>
</dbReference>
<evidence type="ECO:0000256" key="3">
    <source>
        <dbReference type="ARBA" id="ARBA00023306"/>
    </source>
</evidence>
<dbReference type="Proteomes" id="UP000383932">
    <property type="component" value="Unassembled WGS sequence"/>
</dbReference>
<evidence type="ECO:0000256" key="2">
    <source>
        <dbReference type="ARBA" id="ARBA00022618"/>
    </source>
</evidence>
<dbReference type="Pfam" id="PF09759">
    <property type="entry name" value="Atx10homo_assoc"/>
    <property type="match status" value="1"/>
</dbReference>
<dbReference type="GO" id="GO:0005829">
    <property type="term" value="C:cytosol"/>
    <property type="evidence" value="ECO:0007669"/>
    <property type="project" value="TreeGrafter"/>
</dbReference>
<dbReference type="OrthoDB" id="379794at2759"/>
<accession>A0A5N5QQ58</accession>
<keyword evidence="9" id="KW-1185">Reference proteome</keyword>
<dbReference type="InterPro" id="IPR051374">
    <property type="entry name" value="Ataxin-10/CTR86_families"/>
</dbReference>
<evidence type="ECO:0000256" key="1">
    <source>
        <dbReference type="ARBA" id="ARBA00008384"/>
    </source>
</evidence>
<keyword evidence="3" id="KW-0131">Cell cycle</keyword>
<reference evidence="8 9" key="1">
    <citation type="journal article" date="2019" name="Fungal Biol. Biotechnol.">
        <title>Draft genome sequence of fastidious pathogen Ceratobasidium theobromae, which causes vascular-streak dieback in Theobroma cacao.</title>
        <authorList>
            <person name="Ali S.S."/>
            <person name="Asman A."/>
            <person name="Shao J."/>
            <person name="Firmansyah A.P."/>
            <person name="Susilo A.W."/>
            <person name="Rosmana A."/>
            <person name="McMahon P."/>
            <person name="Junaid M."/>
            <person name="Guest D."/>
            <person name="Kheng T.Y."/>
            <person name="Meinhardt L.W."/>
            <person name="Bailey B.A."/>
        </authorList>
    </citation>
    <scope>NUCLEOTIDE SEQUENCE [LARGE SCALE GENOMIC DNA]</scope>
    <source>
        <strain evidence="8 9">CT2</strain>
    </source>
</reference>
<comment type="function">
    <text evidence="4">May play a role in the regulation of cytokinesis.</text>
</comment>
<name>A0A5N5QQ58_9AGAM</name>
<evidence type="ECO:0000256" key="4">
    <source>
        <dbReference type="ARBA" id="ARBA00044746"/>
    </source>
</evidence>
<organism evidence="8 9">
    <name type="scientific">Ceratobasidium theobromae</name>
    <dbReference type="NCBI Taxonomy" id="1582974"/>
    <lineage>
        <taxon>Eukaryota</taxon>
        <taxon>Fungi</taxon>
        <taxon>Dikarya</taxon>
        <taxon>Basidiomycota</taxon>
        <taxon>Agaricomycotina</taxon>
        <taxon>Agaricomycetes</taxon>
        <taxon>Cantharellales</taxon>
        <taxon>Ceratobasidiaceae</taxon>
        <taxon>Ceratobasidium</taxon>
    </lineage>
</organism>
<evidence type="ECO:0000313" key="8">
    <source>
        <dbReference type="EMBL" id="KAB5593905.1"/>
    </source>
</evidence>
<evidence type="ECO:0000313" key="9">
    <source>
        <dbReference type="Proteomes" id="UP000383932"/>
    </source>
</evidence>
<sequence length="537" mass="60590">MAPALSDDTLKSLTCIKRYFEPLNSDPKAHTTNVNLENRLRELANLTRNDPQQRTLLGENPTFMEIISHLWVFAMDKIHANEDYITLGATQDMVLRLAQLTRNVAAGCPNNQLWIMRNCELSIRRLLHFFTGWYRAQETAYHRLTTAIVQCLANVVTGNEESSCIIWTTYMDLEEKDNVITRLLEYPARNVVSATLVFILNSLSTRAEHSLILAQRVGGRATCVSLLEKSDRIFDDEENEDIFQLIYNIFTKVFQCGSLAPLYKSLQPPDGTISPHQITLLQLLDAYTYDEPSTFNANACLTTFLPTTLRNLLDTIKAWSNNDPGSGIGSRSAPNENLPPVAAATVLISQTLANGLMAEQLAWENSMDKASTKRPMLEFLKNPSDLFVELILGICHFVMINVLSLDLIIYEDVLRRLNQILPRIQFGKVKPMFTRNESVDQPATLDASGFQFLKRDLVRLLGIITHEDPGIQVRVRECGGVQLVLGLCAIDESNPYIREHALFTLRNLLHNNAENQRIVKEMEPMGRIDENGILTGL</sequence>
<dbReference type="InterPro" id="IPR016024">
    <property type="entry name" value="ARM-type_fold"/>
</dbReference>
<evidence type="ECO:0000256" key="6">
    <source>
        <dbReference type="ARBA" id="ARBA00044805"/>
    </source>
</evidence>
<keyword evidence="2" id="KW-0132">Cell division</keyword>
<feature type="domain" description="Ataxin-10" evidence="7">
    <location>
        <begin position="453"/>
        <end position="531"/>
    </location>
</feature>
<gene>
    <name evidence="8" type="ORF">CTheo_2631</name>
</gene>
<dbReference type="SUPFAM" id="SSF48371">
    <property type="entry name" value="ARM repeat"/>
    <property type="match status" value="2"/>
</dbReference>
<dbReference type="GO" id="GO:0051301">
    <property type="term" value="P:cell division"/>
    <property type="evidence" value="ECO:0007669"/>
    <property type="project" value="UniProtKB-KW"/>
</dbReference>
<dbReference type="PANTHER" id="PTHR13255">
    <property type="entry name" value="ATAXIN-10"/>
    <property type="match status" value="1"/>
</dbReference>